<dbReference type="Proteomes" id="UP000001593">
    <property type="component" value="Unassembled WGS sequence"/>
</dbReference>
<evidence type="ECO:0000313" key="6">
    <source>
        <dbReference type="EMBL" id="EDO44853.1"/>
    </source>
</evidence>
<evidence type="ECO:0000256" key="4">
    <source>
        <dbReference type="SAM" id="Coils"/>
    </source>
</evidence>
<dbReference type="HOGENOM" id="CLU_076114_0_0_1"/>
<feature type="domain" description="AIMP2 thioredoxin-like" evidence="5">
    <location>
        <begin position="94"/>
        <end position="176"/>
    </location>
</feature>
<dbReference type="GO" id="GO:0006412">
    <property type="term" value="P:translation"/>
    <property type="evidence" value="ECO:0007669"/>
    <property type="project" value="UniProtKB-KW"/>
</dbReference>
<evidence type="ECO:0000256" key="3">
    <source>
        <dbReference type="ARBA" id="ARBA00022917"/>
    </source>
</evidence>
<proteinExistence type="predicted"/>
<evidence type="ECO:0000313" key="7">
    <source>
        <dbReference type="Proteomes" id="UP000001593"/>
    </source>
</evidence>
<comment type="subcellular location">
    <subcellularLocation>
        <location evidence="1">Cytoplasm</location>
    </subcellularLocation>
</comment>
<reference evidence="6 7" key="1">
    <citation type="journal article" date="2007" name="Science">
        <title>Sea anemone genome reveals ancestral eumetazoan gene repertoire and genomic organization.</title>
        <authorList>
            <person name="Putnam N.H."/>
            <person name="Srivastava M."/>
            <person name="Hellsten U."/>
            <person name="Dirks B."/>
            <person name="Chapman J."/>
            <person name="Salamov A."/>
            <person name="Terry A."/>
            <person name="Shapiro H."/>
            <person name="Lindquist E."/>
            <person name="Kapitonov V.V."/>
            <person name="Jurka J."/>
            <person name="Genikhovich G."/>
            <person name="Grigoriev I.V."/>
            <person name="Lucas S.M."/>
            <person name="Steele R.E."/>
            <person name="Finnerty J.R."/>
            <person name="Technau U."/>
            <person name="Martindale M.Q."/>
            <person name="Rokhsar D.S."/>
        </authorList>
    </citation>
    <scope>NUCLEOTIDE SEQUENCE [LARGE SCALE GENOMIC DNA]</scope>
    <source>
        <strain evidence="7">CH2 X CH6</strain>
    </source>
</reference>
<dbReference type="PhylomeDB" id="A7RUH6"/>
<keyword evidence="7" id="KW-1185">Reference proteome</keyword>
<name>A7RUH6_NEMVE</name>
<evidence type="ECO:0000256" key="2">
    <source>
        <dbReference type="ARBA" id="ARBA00022490"/>
    </source>
</evidence>
<keyword evidence="3" id="KW-0648">Protein biosynthesis</keyword>
<sequence>MAAVNGTAMYKLPEFYNNKEPPQLPNCMYKMKSYHTYSPEDKIQVNGSGGDNLHSLERRQDDILNDLENLRKEVDQLAGVLGVKLPEKRVAASVDYVISASPEDPPLAVFAIQHIMNQRAMPHATLMFRHSSATNTEINKLPQFEKPAKSQERRSPFILTVVWKNDAHLPFLVLSSAHSPLVGEHTIARHLCRTLVPDLYGNLTNEDKACVDNWLDLAQTLHYGSSKEKASVLRNLNSHLGKSSFLCNGKLQREMISARDASNQVYAHKNIKPRKLDYPKNT</sequence>
<dbReference type="PANTHER" id="PTHR13438:SF2">
    <property type="entry name" value="AMINOACYL TRNA SYNTHASE COMPLEX-INTERACTING MULTIFUNCTIONAL PROTEIN 2"/>
    <property type="match status" value="1"/>
</dbReference>
<gene>
    <name evidence="6" type="ORF">NEMVEDRAFT_v1g240787</name>
</gene>
<organism evidence="6 7">
    <name type="scientific">Nematostella vectensis</name>
    <name type="common">Starlet sea anemone</name>
    <dbReference type="NCBI Taxonomy" id="45351"/>
    <lineage>
        <taxon>Eukaryota</taxon>
        <taxon>Metazoa</taxon>
        <taxon>Cnidaria</taxon>
        <taxon>Anthozoa</taxon>
        <taxon>Hexacorallia</taxon>
        <taxon>Actiniaria</taxon>
        <taxon>Edwardsiidae</taxon>
        <taxon>Nematostella</taxon>
    </lineage>
</organism>
<protein>
    <recommendedName>
        <fullName evidence="5">AIMP2 thioredoxin-like domain-containing protein</fullName>
    </recommendedName>
</protein>
<dbReference type="InterPro" id="IPR041503">
    <property type="entry name" value="AIMP2_thioredoxin"/>
</dbReference>
<dbReference type="GO" id="GO:0005737">
    <property type="term" value="C:cytoplasm"/>
    <property type="evidence" value="ECO:0007669"/>
    <property type="project" value="UniProtKB-SubCell"/>
</dbReference>
<dbReference type="InParanoid" id="A7RUH6"/>
<dbReference type="InterPro" id="IPR042360">
    <property type="entry name" value="AIMP2"/>
</dbReference>
<dbReference type="PANTHER" id="PTHR13438">
    <property type="entry name" value="AMINOACYL TRNA SYNTHASE COMPLEX-INTERACTING MULTIFUNCTIONAL PROTEIN"/>
    <property type="match status" value="1"/>
</dbReference>
<keyword evidence="4" id="KW-0175">Coiled coil</keyword>
<evidence type="ECO:0000256" key="1">
    <source>
        <dbReference type="ARBA" id="ARBA00004496"/>
    </source>
</evidence>
<dbReference type="Gene3D" id="1.20.1050.130">
    <property type="match status" value="1"/>
</dbReference>
<feature type="coiled-coil region" evidence="4">
    <location>
        <begin position="53"/>
        <end position="80"/>
    </location>
</feature>
<dbReference type="STRING" id="45351.A7RUH6"/>
<dbReference type="AlphaFoldDB" id="A7RUH6"/>
<dbReference type="GO" id="GO:0017101">
    <property type="term" value="C:aminoacyl-tRNA synthetase multienzyme complex"/>
    <property type="evidence" value="ECO:0000318"/>
    <property type="project" value="GO_Central"/>
</dbReference>
<evidence type="ECO:0000259" key="5">
    <source>
        <dbReference type="Pfam" id="PF18569"/>
    </source>
</evidence>
<dbReference type="Pfam" id="PF18569">
    <property type="entry name" value="Thioredoxin_16"/>
    <property type="match status" value="1"/>
</dbReference>
<accession>A7RUH6</accession>
<dbReference type="EMBL" id="DS469540">
    <property type="protein sequence ID" value="EDO44853.1"/>
    <property type="molecule type" value="Genomic_DNA"/>
</dbReference>
<keyword evidence="2" id="KW-0963">Cytoplasm</keyword>